<evidence type="ECO:0000313" key="3">
    <source>
        <dbReference type="Proteomes" id="UP000032431"/>
    </source>
</evidence>
<dbReference type="InterPro" id="IPR015655">
    <property type="entry name" value="PP2C"/>
</dbReference>
<evidence type="ECO:0000313" key="2">
    <source>
        <dbReference type="EMBL" id="CDZ24403.1"/>
    </source>
</evidence>
<dbReference type="InterPro" id="IPR001932">
    <property type="entry name" value="PPM-type_phosphatase-like_dom"/>
</dbReference>
<proteinExistence type="predicted"/>
<dbReference type="OrthoDB" id="9801841at2"/>
<organism evidence="2 3">
    <name type="scientific">[Clostridium] cellulosi</name>
    <dbReference type="NCBI Taxonomy" id="29343"/>
    <lineage>
        <taxon>Bacteria</taxon>
        <taxon>Bacillati</taxon>
        <taxon>Bacillota</taxon>
        <taxon>Clostridia</taxon>
        <taxon>Eubacteriales</taxon>
        <taxon>Oscillospiraceae</taxon>
        <taxon>Oscillospiraceae incertae sedis</taxon>
    </lineage>
</organism>
<dbReference type="AlphaFoldDB" id="A0A078KPR5"/>
<gene>
    <name evidence="2" type="ORF">CCDG5_1289</name>
</gene>
<dbReference type="SMART" id="SM00331">
    <property type="entry name" value="PP2C_SIG"/>
    <property type="match status" value="1"/>
</dbReference>
<dbReference type="Pfam" id="PF13672">
    <property type="entry name" value="PP2C_2"/>
    <property type="match status" value="1"/>
</dbReference>
<accession>A0A078KPR5</accession>
<dbReference type="NCBIfam" id="NF033484">
    <property type="entry name" value="Stp1_PP2C_phos"/>
    <property type="match status" value="1"/>
</dbReference>
<keyword evidence="3" id="KW-1185">Reference proteome</keyword>
<dbReference type="Gene3D" id="3.60.40.10">
    <property type="entry name" value="PPM-type phosphatase domain"/>
    <property type="match status" value="1"/>
</dbReference>
<protein>
    <submittedName>
        <fullName evidence="2">Protein serine/threonine phosphatase</fullName>
    </submittedName>
</protein>
<dbReference type="EMBL" id="LM995447">
    <property type="protein sequence ID" value="CDZ24403.1"/>
    <property type="molecule type" value="Genomic_DNA"/>
</dbReference>
<dbReference type="GO" id="GO:0004722">
    <property type="term" value="F:protein serine/threonine phosphatase activity"/>
    <property type="evidence" value="ECO:0007669"/>
    <property type="project" value="InterPro"/>
</dbReference>
<feature type="domain" description="PPM-type phosphatase" evidence="1">
    <location>
        <begin position="2"/>
        <end position="241"/>
    </location>
</feature>
<reference evidence="3" key="1">
    <citation type="submission" date="2014-07" db="EMBL/GenBank/DDBJ databases">
        <authorList>
            <person name="Wibberg D."/>
        </authorList>
    </citation>
    <scope>NUCLEOTIDE SEQUENCE [LARGE SCALE GENOMIC DNA]</scope>
    <source>
        <strain evidence="3">DG5</strain>
    </source>
</reference>
<sequence>MIFSGRTDKGKVRKTNQDDFAADTLSGGSVFAVVCDGMGGANGGNVASSTAVDIISESLKSGYNANLDENGIKVLILDSIKKANDAVYEKSRSDPALFGMGTTIVTVIAANDKAYIAHAGDSRAYLIDDDIKKLTRDHSIVQEMVENGKITQEEALVHPQKNIITRALGVEESLEIDYSVHEFKKGSTILICTDGLTNLVSDEDIKETVKREEPEDCIDKLVNMANSNGGSDNITVVVIRNV</sequence>
<dbReference type="PATRIC" id="fig|29343.3.peg.1358"/>
<name>A0A078KPR5_9FIRM</name>
<dbReference type="CDD" id="cd00143">
    <property type="entry name" value="PP2Cc"/>
    <property type="match status" value="1"/>
</dbReference>
<dbReference type="STRING" id="29343.CCDG5_1289"/>
<dbReference type="KEGG" id="ccel:CCDG5_1289"/>
<dbReference type="SUPFAM" id="SSF81606">
    <property type="entry name" value="PP2C-like"/>
    <property type="match status" value="1"/>
</dbReference>
<evidence type="ECO:0000259" key="1">
    <source>
        <dbReference type="PROSITE" id="PS51746"/>
    </source>
</evidence>
<dbReference type="InterPro" id="IPR036457">
    <property type="entry name" value="PPM-type-like_dom_sf"/>
</dbReference>
<dbReference type="Proteomes" id="UP000032431">
    <property type="component" value="Chromosome I"/>
</dbReference>
<dbReference type="SMART" id="SM00332">
    <property type="entry name" value="PP2Cc"/>
    <property type="match status" value="1"/>
</dbReference>
<dbReference type="PANTHER" id="PTHR47992">
    <property type="entry name" value="PROTEIN PHOSPHATASE"/>
    <property type="match status" value="1"/>
</dbReference>
<dbReference type="PROSITE" id="PS51746">
    <property type="entry name" value="PPM_2"/>
    <property type="match status" value="1"/>
</dbReference>
<dbReference type="HOGENOM" id="CLU_034545_4_1_9"/>